<evidence type="ECO:0000256" key="12">
    <source>
        <dbReference type="HAMAP-Rule" id="MF_01576"/>
    </source>
</evidence>
<dbReference type="InterPro" id="IPR020630">
    <property type="entry name" value="THF_DH/CycHdrlase_cat_dom"/>
</dbReference>
<evidence type="ECO:0000259" key="14">
    <source>
        <dbReference type="Pfam" id="PF02882"/>
    </source>
</evidence>
<evidence type="ECO:0000313" key="15">
    <source>
        <dbReference type="EMBL" id="MBB3155087.1"/>
    </source>
</evidence>
<dbReference type="PANTHER" id="PTHR48099:SF5">
    <property type="entry name" value="C-1-TETRAHYDROFOLATE SYNTHASE, CYTOPLASMIC"/>
    <property type="match status" value="1"/>
</dbReference>
<dbReference type="PRINTS" id="PR00085">
    <property type="entry name" value="THFDHDRGNASE"/>
</dbReference>
<comment type="subunit">
    <text evidence="2 12">Homodimer.</text>
</comment>
<evidence type="ECO:0000256" key="8">
    <source>
        <dbReference type="ARBA" id="ARBA00023002"/>
    </source>
</evidence>
<keyword evidence="7 12" id="KW-0521">NADP</keyword>
<dbReference type="GO" id="GO:0000105">
    <property type="term" value="P:L-histidine biosynthetic process"/>
    <property type="evidence" value="ECO:0007669"/>
    <property type="project" value="UniProtKB-KW"/>
</dbReference>
<keyword evidence="5 12" id="KW-0658">Purine biosynthesis</keyword>
<dbReference type="FunFam" id="3.40.50.720:FF:000094">
    <property type="entry name" value="Bifunctional protein FolD"/>
    <property type="match status" value="1"/>
</dbReference>
<evidence type="ECO:0000256" key="10">
    <source>
        <dbReference type="ARBA" id="ARBA00023167"/>
    </source>
</evidence>
<keyword evidence="16" id="KW-1185">Reference proteome</keyword>
<dbReference type="Pfam" id="PF00763">
    <property type="entry name" value="THF_DHG_CYH"/>
    <property type="match status" value="1"/>
</dbReference>
<evidence type="ECO:0000256" key="11">
    <source>
        <dbReference type="ARBA" id="ARBA00023268"/>
    </source>
</evidence>
<dbReference type="GO" id="GO:0035999">
    <property type="term" value="P:tetrahydrofolate interconversion"/>
    <property type="evidence" value="ECO:0007669"/>
    <property type="project" value="UniProtKB-UniRule"/>
</dbReference>
<keyword evidence="3 12" id="KW-0554">One-carbon metabolism</keyword>
<keyword evidence="8 12" id="KW-0560">Oxidoreductase</keyword>
<dbReference type="InterPro" id="IPR046346">
    <property type="entry name" value="Aminoacid_DH-like_N_sf"/>
</dbReference>
<feature type="domain" description="Tetrahydrofolate dehydrogenase/cyclohydrolase catalytic" evidence="13">
    <location>
        <begin position="7"/>
        <end position="121"/>
    </location>
</feature>
<dbReference type="Gene3D" id="3.40.50.720">
    <property type="entry name" value="NAD(P)-binding Rossmann-like Domain"/>
    <property type="match status" value="1"/>
</dbReference>
<dbReference type="UniPathway" id="UPA00193"/>
<dbReference type="InterPro" id="IPR020631">
    <property type="entry name" value="THF_DH/CycHdrlase_NAD-bd_dom"/>
</dbReference>
<dbReference type="InterPro" id="IPR000672">
    <property type="entry name" value="THF_DH/CycHdrlase"/>
</dbReference>
<evidence type="ECO:0000256" key="7">
    <source>
        <dbReference type="ARBA" id="ARBA00022857"/>
    </source>
</evidence>
<protein>
    <recommendedName>
        <fullName evidence="12">Bifunctional protein FolD</fullName>
    </recommendedName>
    <domain>
        <recommendedName>
            <fullName evidence="12">Methylenetetrahydrofolate dehydrogenase</fullName>
            <ecNumber evidence="12">1.5.1.5</ecNumber>
        </recommendedName>
    </domain>
    <domain>
        <recommendedName>
            <fullName evidence="12">Methenyltetrahydrofolate cyclohydrolase</fullName>
            <ecNumber evidence="12">3.5.4.9</ecNumber>
        </recommendedName>
    </domain>
</protein>
<comment type="catalytic activity">
    <reaction evidence="12">
        <text>(6R)-5,10-methylene-5,6,7,8-tetrahydrofolate + NADP(+) = (6R)-5,10-methenyltetrahydrofolate + NADPH</text>
        <dbReference type="Rhea" id="RHEA:22812"/>
        <dbReference type="ChEBI" id="CHEBI:15636"/>
        <dbReference type="ChEBI" id="CHEBI:57455"/>
        <dbReference type="ChEBI" id="CHEBI:57783"/>
        <dbReference type="ChEBI" id="CHEBI:58349"/>
        <dbReference type="EC" id="1.5.1.5"/>
    </reaction>
</comment>
<dbReference type="GO" id="GO:0005829">
    <property type="term" value="C:cytosol"/>
    <property type="evidence" value="ECO:0007669"/>
    <property type="project" value="TreeGrafter"/>
</dbReference>
<dbReference type="AlphaFoldDB" id="A0A7W5CCA6"/>
<evidence type="ECO:0000313" key="16">
    <source>
        <dbReference type="Proteomes" id="UP000518605"/>
    </source>
</evidence>
<keyword evidence="9 12" id="KW-0368">Histidine biosynthesis</keyword>
<gene>
    <name evidence="12" type="primary">folD</name>
    <name evidence="15" type="ORF">FHS16_005194</name>
</gene>
<dbReference type="SUPFAM" id="SSF53223">
    <property type="entry name" value="Aminoacid dehydrogenase-like, N-terminal domain"/>
    <property type="match status" value="1"/>
</dbReference>
<evidence type="ECO:0000256" key="4">
    <source>
        <dbReference type="ARBA" id="ARBA00022605"/>
    </source>
</evidence>
<organism evidence="15 16">
    <name type="scientific">Paenibacillus endophyticus</name>
    <dbReference type="NCBI Taxonomy" id="1294268"/>
    <lineage>
        <taxon>Bacteria</taxon>
        <taxon>Bacillati</taxon>
        <taxon>Bacillota</taxon>
        <taxon>Bacilli</taxon>
        <taxon>Bacillales</taxon>
        <taxon>Paenibacillaceae</taxon>
        <taxon>Paenibacillus</taxon>
    </lineage>
</organism>
<evidence type="ECO:0000256" key="6">
    <source>
        <dbReference type="ARBA" id="ARBA00022801"/>
    </source>
</evidence>
<evidence type="ECO:0000256" key="1">
    <source>
        <dbReference type="ARBA" id="ARBA00004777"/>
    </source>
</evidence>
<dbReference type="GO" id="GO:0009086">
    <property type="term" value="P:methionine biosynthetic process"/>
    <property type="evidence" value="ECO:0007669"/>
    <property type="project" value="UniProtKB-KW"/>
</dbReference>
<accession>A0A7W5CCA6</accession>
<comment type="pathway">
    <text evidence="1 12">One-carbon metabolism; tetrahydrofolate interconversion.</text>
</comment>
<proteinExistence type="inferred from homology"/>
<comment type="caution">
    <text evidence="15">The sequence shown here is derived from an EMBL/GenBank/DDBJ whole genome shotgun (WGS) entry which is preliminary data.</text>
</comment>
<keyword evidence="11 12" id="KW-0511">Multifunctional enzyme</keyword>
<reference evidence="15 16" key="1">
    <citation type="submission" date="2020-08" db="EMBL/GenBank/DDBJ databases">
        <title>Genomic Encyclopedia of Type Strains, Phase III (KMG-III): the genomes of soil and plant-associated and newly described type strains.</title>
        <authorList>
            <person name="Whitman W."/>
        </authorList>
    </citation>
    <scope>NUCLEOTIDE SEQUENCE [LARGE SCALE GENOMIC DNA]</scope>
    <source>
        <strain evidence="15 16">CECT 8234</strain>
    </source>
</reference>
<dbReference type="InterPro" id="IPR036291">
    <property type="entry name" value="NAD(P)-bd_dom_sf"/>
</dbReference>
<dbReference type="Gene3D" id="3.40.50.10860">
    <property type="entry name" value="Leucine Dehydrogenase, chain A, domain 1"/>
    <property type="match status" value="1"/>
</dbReference>
<dbReference type="GO" id="GO:0006164">
    <property type="term" value="P:purine nucleotide biosynthetic process"/>
    <property type="evidence" value="ECO:0007669"/>
    <property type="project" value="UniProtKB-KW"/>
</dbReference>
<comment type="caution">
    <text evidence="12">Lacks conserved residue(s) required for the propagation of feature annotation.</text>
</comment>
<comment type="catalytic activity">
    <reaction evidence="12">
        <text>(6R)-5,10-methenyltetrahydrofolate + H2O = (6R)-10-formyltetrahydrofolate + H(+)</text>
        <dbReference type="Rhea" id="RHEA:23700"/>
        <dbReference type="ChEBI" id="CHEBI:15377"/>
        <dbReference type="ChEBI" id="CHEBI:15378"/>
        <dbReference type="ChEBI" id="CHEBI:57455"/>
        <dbReference type="ChEBI" id="CHEBI:195366"/>
        <dbReference type="EC" id="3.5.4.9"/>
    </reaction>
</comment>
<keyword evidence="6 12" id="KW-0378">Hydrolase</keyword>
<evidence type="ECO:0000259" key="13">
    <source>
        <dbReference type="Pfam" id="PF00763"/>
    </source>
</evidence>
<name>A0A7W5CCA6_9BACL</name>
<dbReference type="Pfam" id="PF02882">
    <property type="entry name" value="THF_DHG_CYH_C"/>
    <property type="match status" value="1"/>
</dbReference>
<evidence type="ECO:0000256" key="9">
    <source>
        <dbReference type="ARBA" id="ARBA00023102"/>
    </source>
</evidence>
<dbReference type="GO" id="GO:0004488">
    <property type="term" value="F:methylenetetrahydrofolate dehydrogenase (NADP+) activity"/>
    <property type="evidence" value="ECO:0007669"/>
    <property type="project" value="UniProtKB-UniRule"/>
</dbReference>
<dbReference type="HAMAP" id="MF_01576">
    <property type="entry name" value="THF_DHG_CYH"/>
    <property type="match status" value="1"/>
</dbReference>
<evidence type="ECO:0000256" key="2">
    <source>
        <dbReference type="ARBA" id="ARBA00011738"/>
    </source>
</evidence>
<sequence>MTNPLILDGTRVAEAIKEELKARIHTLESQGIVPCLATILVGDDPASETYVRMKGNACKRLGIESKRIHLDKSTSTEQLVEVIAQLNADPLVHGILLQHPVPHQIDERAAFEAISIHKDVDGVTALGFAQNAFGYADYPSCTPAAIIAILDYYQIPIAGKHAVVIGRSPILGKPVSLMLLNRDATVTICHSKTENVAEMLKHADIVIAAVGKPKFIQGEWLRKGAVVLDAGYNPGNVGDVDYDACLAGASAITPVPAGVGPVTIAMLLKHTVDAATRLLRH</sequence>
<dbReference type="SUPFAM" id="SSF51735">
    <property type="entry name" value="NAD(P)-binding Rossmann-fold domains"/>
    <property type="match status" value="1"/>
</dbReference>
<keyword evidence="4 12" id="KW-0028">Amino-acid biosynthesis</keyword>
<feature type="domain" description="Tetrahydrofolate dehydrogenase/cyclohydrolase NAD(P)-binding" evidence="14">
    <location>
        <begin position="140"/>
        <end position="277"/>
    </location>
</feature>
<dbReference type="EC" id="3.5.4.9" evidence="12"/>
<comment type="similarity">
    <text evidence="12">Belongs to the tetrahydrofolate dehydrogenase/cyclohydrolase family.</text>
</comment>
<keyword evidence="10 12" id="KW-0486">Methionine biosynthesis</keyword>
<dbReference type="GO" id="GO:0004477">
    <property type="term" value="F:methenyltetrahydrofolate cyclohydrolase activity"/>
    <property type="evidence" value="ECO:0007669"/>
    <property type="project" value="UniProtKB-UniRule"/>
</dbReference>
<feature type="binding site" evidence="12">
    <location>
        <begin position="166"/>
        <end position="168"/>
    </location>
    <ligand>
        <name>NADP(+)</name>
        <dbReference type="ChEBI" id="CHEBI:58349"/>
    </ligand>
</feature>
<dbReference type="Proteomes" id="UP000518605">
    <property type="component" value="Unassembled WGS sequence"/>
</dbReference>
<dbReference type="PANTHER" id="PTHR48099">
    <property type="entry name" value="C-1-TETRAHYDROFOLATE SYNTHASE, CYTOPLASMIC-RELATED"/>
    <property type="match status" value="1"/>
</dbReference>
<evidence type="ECO:0000256" key="3">
    <source>
        <dbReference type="ARBA" id="ARBA00022563"/>
    </source>
</evidence>
<dbReference type="EMBL" id="JACHXW010000021">
    <property type="protein sequence ID" value="MBB3155087.1"/>
    <property type="molecule type" value="Genomic_DNA"/>
</dbReference>
<evidence type="ECO:0000256" key="5">
    <source>
        <dbReference type="ARBA" id="ARBA00022755"/>
    </source>
</evidence>
<dbReference type="EC" id="1.5.1.5" evidence="12"/>
<comment type="function">
    <text evidence="12">Catalyzes the oxidation of 5,10-methylenetetrahydrofolate to 5,10-methenyltetrahydrofolate and then the hydrolysis of 5,10-methenyltetrahydrofolate to 10-formyltetrahydrofolate.</text>
</comment>
<dbReference type="FunFam" id="3.40.50.10860:FF:000005">
    <property type="entry name" value="C-1-tetrahydrofolate synthase, cytoplasmic, putative"/>
    <property type="match status" value="1"/>
</dbReference>
<dbReference type="RefSeq" id="WP_183569458.1">
    <property type="nucleotide sequence ID" value="NZ_CBCSLB010000020.1"/>
</dbReference>
<dbReference type="CDD" id="cd01080">
    <property type="entry name" value="NAD_bind_m-THF_DH_Cyclohyd"/>
    <property type="match status" value="1"/>
</dbReference>